<keyword evidence="2" id="KW-1185">Reference proteome</keyword>
<proteinExistence type="predicted"/>
<protein>
    <submittedName>
        <fullName evidence="1">Uncharacterized protein</fullName>
    </submittedName>
</protein>
<sequence length="150" mass="17431">MLQTHYYPKLPPFGRALACRLQSVHPPWLVVVCIGRDCWQRARHWQKNQTLWALVMPASKPASWYIWQVLELCVLIDWDIGPSRDQIIELVKILLLSGAEQVTVRPCWVDVRQPAVEYDASKPVGERWVQVREQIVTYIRCPQTGMARAL</sequence>
<gene>
    <name evidence="1" type="ORF">KEF85_09965</name>
</gene>
<dbReference type="KEGG" id="mpad:KEF85_09965"/>
<dbReference type="RefSeq" id="WP_215580072.1">
    <property type="nucleotide sequence ID" value="NZ_CP073754.1"/>
</dbReference>
<reference evidence="1" key="1">
    <citation type="submission" date="2021-04" db="EMBL/GenBank/DDBJ databases">
        <title>Draft genome sequence data of methanotrophic Methylovulum sp. strain S1L and Methylomonas sp. strain S2AM isolated from boreal lake water columns.</title>
        <authorList>
            <person name="Rissanen A.J."/>
            <person name="Mangayil R."/>
            <person name="Svenning M.M."/>
            <person name="Khanongnuch R."/>
        </authorList>
    </citation>
    <scope>NUCLEOTIDE SEQUENCE</scope>
    <source>
        <strain evidence="1">S2AM</strain>
    </source>
</reference>
<dbReference type="EMBL" id="CP073754">
    <property type="protein sequence ID" value="QWF69701.1"/>
    <property type="molecule type" value="Genomic_DNA"/>
</dbReference>
<name>A0A975MLU3_9GAMM</name>
<organism evidence="1 2">
    <name type="scientific">Methylomonas paludis</name>
    <dbReference type="NCBI Taxonomy" id="1173101"/>
    <lineage>
        <taxon>Bacteria</taxon>
        <taxon>Pseudomonadati</taxon>
        <taxon>Pseudomonadota</taxon>
        <taxon>Gammaproteobacteria</taxon>
        <taxon>Methylococcales</taxon>
        <taxon>Methylococcaceae</taxon>
        <taxon>Methylomonas</taxon>
    </lineage>
</organism>
<evidence type="ECO:0000313" key="2">
    <source>
        <dbReference type="Proteomes" id="UP000676649"/>
    </source>
</evidence>
<evidence type="ECO:0000313" key="1">
    <source>
        <dbReference type="EMBL" id="QWF69701.1"/>
    </source>
</evidence>
<accession>A0A975MLU3</accession>
<dbReference type="AlphaFoldDB" id="A0A975MLU3"/>
<dbReference type="Proteomes" id="UP000676649">
    <property type="component" value="Chromosome"/>
</dbReference>